<dbReference type="EMBL" id="FN543104">
    <property type="protein sequence ID" value="CBA29206.1"/>
    <property type="molecule type" value="Genomic_DNA"/>
</dbReference>
<evidence type="ECO:0000256" key="4">
    <source>
        <dbReference type="HAMAP-Rule" id="MF_00688"/>
    </source>
</evidence>
<dbReference type="InterPro" id="IPR004616">
    <property type="entry name" value="Leu/Phe-tRNA_Trfase"/>
</dbReference>
<dbReference type="PANTHER" id="PTHR30098:SF2">
    <property type="entry name" value="LEUCYL_PHENYLALANYL-TRNA--PROTEIN TRANSFERASE"/>
    <property type="match status" value="1"/>
</dbReference>
<dbReference type="InterPro" id="IPR042221">
    <property type="entry name" value="Leu/Phe-tRNA_Trfase_N"/>
</dbReference>
<dbReference type="NCBIfam" id="TIGR00667">
    <property type="entry name" value="aat"/>
    <property type="match status" value="1"/>
</dbReference>
<keyword evidence="2 4" id="KW-0808">Transferase</keyword>
<gene>
    <name evidence="4 5" type="primary">aat</name>
    <name evidence="5" type="ORF">Csp_A10980</name>
</gene>
<dbReference type="Gene3D" id="3.40.630.70">
    <property type="entry name" value="Leucyl/phenylalanyl-tRNA-protein transferase, C-terminal domain"/>
    <property type="match status" value="1"/>
</dbReference>
<proteinExistence type="inferred from homology"/>
<dbReference type="Gene3D" id="3.30.70.3550">
    <property type="entry name" value="Leucyl/phenylalanyl-tRNA-protein transferase, N-terminal domain"/>
    <property type="match status" value="1"/>
</dbReference>
<comment type="subcellular location">
    <subcellularLocation>
        <location evidence="4">Cytoplasm</location>
    </subcellularLocation>
</comment>
<evidence type="ECO:0000256" key="2">
    <source>
        <dbReference type="ARBA" id="ARBA00022679"/>
    </source>
</evidence>
<evidence type="ECO:0000256" key="1">
    <source>
        <dbReference type="ARBA" id="ARBA00022490"/>
    </source>
</evidence>
<dbReference type="SUPFAM" id="SSF55729">
    <property type="entry name" value="Acyl-CoA N-acyltransferases (Nat)"/>
    <property type="match status" value="1"/>
</dbReference>
<dbReference type="HAMAP" id="MF_00688">
    <property type="entry name" value="Leu_Phe_trans"/>
    <property type="match status" value="1"/>
</dbReference>
<evidence type="ECO:0000256" key="3">
    <source>
        <dbReference type="ARBA" id="ARBA00023315"/>
    </source>
</evidence>
<dbReference type="EC" id="2.3.2.6" evidence="4"/>
<sequence>MDAYGHGIFPWFSDGQPTLWWSTNPRMTLHTHEFRLHRSLRKVIKKFRNTPGAEIRVDHDFGGVIDACSGSERAGQSGTWIVPEIKAAYLELHKRGHAHSVETWQDGVLMGGLYCVSIGRAVFGESMFARQTDASKIALTALVSMSMAQGVDWIDCQQVTDHLAFMGARPVDRSIFSNYLSDATAQPGIEWKFQPLYWDQLLSACANPT</sequence>
<evidence type="ECO:0000313" key="5">
    <source>
        <dbReference type="EMBL" id="CBA29206.1"/>
    </source>
</evidence>
<keyword evidence="1 4" id="KW-0963">Cytoplasm</keyword>
<dbReference type="InterPro" id="IPR016181">
    <property type="entry name" value="Acyl_CoA_acyltransferase"/>
</dbReference>
<organism evidence="5">
    <name type="scientific">Curvibacter symbiont subsp. Hydra magnipapillata</name>
    <dbReference type="NCBI Taxonomy" id="667019"/>
    <lineage>
        <taxon>Bacteria</taxon>
        <taxon>Pseudomonadati</taxon>
        <taxon>Pseudomonadota</taxon>
        <taxon>Betaproteobacteria</taxon>
        <taxon>Burkholderiales</taxon>
        <taxon>Comamonadaceae</taxon>
        <taxon>Curvibacter</taxon>
    </lineage>
</organism>
<dbReference type="GO" id="GO:0030163">
    <property type="term" value="P:protein catabolic process"/>
    <property type="evidence" value="ECO:0007669"/>
    <property type="project" value="UniProtKB-UniRule"/>
</dbReference>
<protein>
    <recommendedName>
        <fullName evidence="4">Leucyl/phenylalanyl-tRNA--protein transferase</fullName>
        <ecNumber evidence="4">2.3.2.6</ecNumber>
    </recommendedName>
    <alternativeName>
        <fullName evidence="4">L/F-transferase</fullName>
    </alternativeName>
    <alternativeName>
        <fullName evidence="4">Leucyltransferase</fullName>
    </alternativeName>
    <alternativeName>
        <fullName evidence="4">Phenyalanyltransferase</fullName>
    </alternativeName>
</protein>
<comment type="function">
    <text evidence="4">Functions in the N-end rule pathway of protein degradation where it conjugates Leu, Phe and, less efficiently, Met from aminoacyl-tRNAs to the N-termini of proteins containing an N-terminal arginine or lysine.</text>
</comment>
<dbReference type="Pfam" id="PF03588">
    <property type="entry name" value="Leu_Phe_trans"/>
    <property type="match status" value="1"/>
</dbReference>
<dbReference type="InterPro" id="IPR042203">
    <property type="entry name" value="Leu/Phe-tRNA_Trfase_C"/>
</dbReference>
<comment type="catalytic activity">
    <reaction evidence="4">
        <text>N-terminal L-lysyl-[protein] + L-leucyl-tRNA(Leu) = N-terminal L-leucyl-L-lysyl-[protein] + tRNA(Leu) + H(+)</text>
        <dbReference type="Rhea" id="RHEA:12340"/>
        <dbReference type="Rhea" id="RHEA-COMP:9613"/>
        <dbReference type="Rhea" id="RHEA-COMP:9622"/>
        <dbReference type="Rhea" id="RHEA-COMP:12670"/>
        <dbReference type="Rhea" id="RHEA-COMP:12671"/>
        <dbReference type="ChEBI" id="CHEBI:15378"/>
        <dbReference type="ChEBI" id="CHEBI:65249"/>
        <dbReference type="ChEBI" id="CHEBI:78442"/>
        <dbReference type="ChEBI" id="CHEBI:78494"/>
        <dbReference type="ChEBI" id="CHEBI:133043"/>
        <dbReference type="EC" id="2.3.2.6"/>
    </reaction>
</comment>
<reference evidence="5" key="1">
    <citation type="journal article" date="2010" name="Nature">
        <title>The dynamic genome of Hydra.</title>
        <authorList>
            <person name="Chapman J.A."/>
            <person name="Kirkness E.F."/>
            <person name="Simakov O."/>
            <person name="Hampson S.E."/>
            <person name="Mitros T."/>
            <person name="Weinmaier T."/>
            <person name="Rattei T."/>
            <person name="Balasubramanian P.G."/>
            <person name="Borman J."/>
            <person name="Busam D."/>
            <person name="Disbennett K."/>
            <person name="Pfannkoch C."/>
            <person name="Sumin N."/>
            <person name="Sutton G."/>
            <person name="Viswanathan L."/>
            <person name="Walenz B."/>
            <person name="Goodstein D.M."/>
            <person name="Hellsten U."/>
            <person name="Kawashima T."/>
            <person name="Prochnik S.E."/>
            <person name="Putnam N.H."/>
            <person name="Shu S."/>
            <person name="Blumberg B."/>
            <person name="Dana C.E."/>
            <person name="Gee L."/>
            <person name="Kibler D.F."/>
            <person name="Law L."/>
            <person name="Lindgens D."/>
            <person name="Martinez D.E."/>
            <person name="Peng J."/>
            <person name="Wigge P.A."/>
            <person name="Bertulat B."/>
            <person name="Guder C."/>
            <person name="Nakamura Y."/>
            <person name="Ozbek S."/>
            <person name="Watanabe H."/>
            <person name="Khalturin K."/>
            <person name="Hemmrich G."/>
            <person name="Franke A."/>
            <person name="Augustin R."/>
            <person name="Fraune S."/>
            <person name="Hayakawa E."/>
            <person name="Hayakawa S."/>
            <person name="Hirose M."/>
            <person name="Hwang J."/>
            <person name="Ikeo K."/>
            <person name="Nishimiya-Fujisawa C."/>
            <person name="Ogura A."/>
            <person name="Takahashi T."/>
            <person name="Steinmetz P.R."/>
            <person name="Zhang X."/>
            <person name="Aufschnaiter R."/>
            <person name="Eder M.K."/>
            <person name="Gorny A.K."/>
            <person name="Salvenmoser W."/>
            <person name="Heimberg A.M."/>
            <person name="Wheeler B.M."/>
            <person name="Peterson K.J."/>
            <person name="Boettger A."/>
            <person name="Tischler P."/>
            <person name="Wolf A."/>
            <person name="Gojobori T."/>
            <person name="Remington K.A."/>
            <person name="Strausberg R.L."/>
            <person name="Venter J."/>
            <person name="Technau U."/>
            <person name="Hobmayer B."/>
            <person name="Bosch T.C."/>
            <person name="Holstein T.W."/>
            <person name="Fujisawa T."/>
            <person name="Bode H.R."/>
            <person name="David C.N."/>
            <person name="Rokhsar D.S."/>
            <person name="Steele R.E."/>
        </authorList>
    </citation>
    <scope>NUCLEOTIDE SEQUENCE</scope>
</reference>
<dbReference type="GO" id="GO:0005737">
    <property type="term" value="C:cytoplasm"/>
    <property type="evidence" value="ECO:0007669"/>
    <property type="project" value="UniProtKB-SubCell"/>
</dbReference>
<comment type="catalytic activity">
    <reaction evidence="4">
        <text>L-phenylalanyl-tRNA(Phe) + an N-terminal L-alpha-aminoacyl-[protein] = an N-terminal L-phenylalanyl-L-alpha-aminoacyl-[protein] + tRNA(Phe)</text>
        <dbReference type="Rhea" id="RHEA:43632"/>
        <dbReference type="Rhea" id="RHEA-COMP:9668"/>
        <dbReference type="Rhea" id="RHEA-COMP:9699"/>
        <dbReference type="Rhea" id="RHEA-COMP:10636"/>
        <dbReference type="Rhea" id="RHEA-COMP:10637"/>
        <dbReference type="ChEBI" id="CHEBI:78442"/>
        <dbReference type="ChEBI" id="CHEBI:78531"/>
        <dbReference type="ChEBI" id="CHEBI:78597"/>
        <dbReference type="ChEBI" id="CHEBI:83561"/>
        <dbReference type="EC" id="2.3.2.6"/>
    </reaction>
</comment>
<dbReference type="PANTHER" id="PTHR30098">
    <property type="entry name" value="LEUCYL/PHENYLALANYL-TRNA--PROTEIN TRANSFERASE"/>
    <property type="match status" value="1"/>
</dbReference>
<dbReference type="GO" id="GO:0008914">
    <property type="term" value="F:leucyl-tRNA--protein transferase activity"/>
    <property type="evidence" value="ECO:0007669"/>
    <property type="project" value="UniProtKB-UniRule"/>
</dbReference>
<keyword evidence="3 4" id="KW-0012">Acyltransferase</keyword>
<dbReference type="AlphaFoldDB" id="C9YAE7"/>
<comment type="catalytic activity">
    <reaction evidence="4">
        <text>N-terminal L-arginyl-[protein] + L-leucyl-tRNA(Leu) = N-terminal L-leucyl-L-arginyl-[protein] + tRNA(Leu) + H(+)</text>
        <dbReference type="Rhea" id="RHEA:50416"/>
        <dbReference type="Rhea" id="RHEA-COMP:9613"/>
        <dbReference type="Rhea" id="RHEA-COMP:9622"/>
        <dbReference type="Rhea" id="RHEA-COMP:12672"/>
        <dbReference type="Rhea" id="RHEA-COMP:12673"/>
        <dbReference type="ChEBI" id="CHEBI:15378"/>
        <dbReference type="ChEBI" id="CHEBI:64719"/>
        <dbReference type="ChEBI" id="CHEBI:78442"/>
        <dbReference type="ChEBI" id="CHEBI:78494"/>
        <dbReference type="ChEBI" id="CHEBI:133044"/>
        <dbReference type="EC" id="2.3.2.6"/>
    </reaction>
</comment>
<accession>C9YAE7</accession>
<comment type="similarity">
    <text evidence="4">Belongs to the L/F-transferase family.</text>
</comment>
<name>C9YAE7_CURXX</name>